<evidence type="ECO:0000256" key="5">
    <source>
        <dbReference type="ARBA" id="ARBA00022692"/>
    </source>
</evidence>
<dbReference type="InterPro" id="IPR013057">
    <property type="entry name" value="AA_transpt_TM"/>
</dbReference>
<evidence type="ECO:0000256" key="3">
    <source>
        <dbReference type="ARBA" id="ARBA00022448"/>
    </source>
</evidence>
<accession>A0A1Q9EBT1</accession>
<evidence type="ECO:0000256" key="8">
    <source>
        <dbReference type="ARBA" id="ARBA00023136"/>
    </source>
</evidence>
<feature type="transmembrane region" description="Helical" evidence="10">
    <location>
        <begin position="7"/>
        <end position="28"/>
    </location>
</feature>
<keyword evidence="13" id="KW-1185">Reference proteome</keyword>
<dbReference type="Pfam" id="PF01490">
    <property type="entry name" value="Aa_trans"/>
    <property type="match status" value="1"/>
</dbReference>
<evidence type="ECO:0000256" key="1">
    <source>
        <dbReference type="ARBA" id="ARBA00004128"/>
    </source>
</evidence>
<dbReference type="PANTHER" id="PTHR22950:SF678">
    <property type="entry name" value="VACUOLAR AMINO ACID TRANSPORTER 5-RELATED"/>
    <property type="match status" value="1"/>
</dbReference>
<dbReference type="GO" id="GO:0015189">
    <property type="term" value="F:L-lysine transmembrane transporter activity"/>
    <property type="evidence" value="ECO:0007669"/>
    <property type="project" value="TreeGrafter"/>
</dbReference>
<dbReference type="EMBL" id="LSRX01000199">
    <property type="protein sequence ID" value="OLQ04895.1"/>
    <property type="molecule type" value="Genomic_DNA"/>
</dbReference>
<comment type="subcellular location">
    <subcellularLocation>
        <location evidence="1">Vacuole membrane</location>
        <topology evidence="1">Multi-pass membrane protein</topology>
    </subcellularLocation>
</comment>
<dbReference type="Proteomes" id="UP000186817">
    <property type="component" value="Unassembled WGS sequence"/>
</dbReference>
<protein>
    <submittedName>
        <fullName evidence="12">Vacuolar amino acid transporter 5</fullName>
    </submittedName>
</protein>
<feature type="transmembrane region" description="Helical" evidence="10">
    <location>
        <begin position="404"/>
        <end position="425"/>
    </location>
</feature>
<feature type="domain" description="Amino acid transporter transmembrane" evidence="11">
    <location>
        <begin position="327"/>
        <end position="489"/>
    </location>
</feature>
<proteinExistence type="inferred from homology"/>
<dbReference type="GO" id="GO:0005313">
    <property type="term" value="F:L-glutamate transmembrane transporter activity"/>
    <property type="evidence" value="ECO:0007669"/>
    <property type="project" value="TreeGrafter"/>
</dbReference>
<dbReference type="GO" id="GO:0005302">
    <property type="term" value="F:L-tyrosine transmembrane transporter activity"/>
    <property type="evidence" value="ECO:0007669"/>
    <property type="project" value="TreeGrafter"/>
</dbReference>
<feature type="compositionally biased region" description="Acidic residues" evidence="9">
    <location>
        <begin position="631"/>
        <end position="642"/>
    </location>
</feature>
<comment type="similarity">
    <text evidence="2">Belongs to the amino acid/polyamine transporter 2 family.</text>
</comment>
<keyword evidence="5 10" id="KW-0812">Transmembrane</keyword>
<keyword evidence="6" id="KW-0029">Amino-acid transport</keyword>
<evidence type="ECO:0000256" key="6">
    <source>
        <dbReference type="ARBA" id="ARBA00022970"/>
    </source>
</evidence>
<feature type="transmembrane region" description="Helical" evidence="10">
    <location>
        <begin position="360"/>
        <end position="383"/>
    </location>
</feature>
<dbReference type="GO" id="GO:0005290">
    <property type="term" value="F:L-histidine transmembrane transporter activity"/>
    <property type="evidence" value="ECO:0007669"/>
    <property type="project" value="TreeGrafter"/>
</dbReference>
<feature type="transmembrane region" description="Helical" evidence="10">
    <location>
        <begin position="445"/>
        <end position="464"/>
    </location>
</feature>
<comment type="caution">
    <text evidence="12">The sequence shown here is derived from an EMBL/GenBank/DDBJ whole genome shotgun (WGS) entry which is preliminary data.</text>
</comment>
<evidence type="ECO:0000256" key="4">
    <source>
        <dbReference type="ARBA" id="ARBA00022554"/>
    </source>
</evidence>
<reference evidence="12 13" key="1">
    <citation type="submission" date="2016-02" db="EMBL/GenBank/DDBJ databases">
        <title>Genome analysis of coral dinoflagellate symbionts highlights evolutionary adaptations to a symbiotic lifestyle.</title>
        <authorList>
            <person name="Aranda M."/>
            <person name="Li Y."/>
            <person name="Liew Y.J."/>
            <person name="Baumgarten S."/>
            <person name="Simakov O."/>
            <person name="Wilson M."/>
            <person name="Piel J."/>
            <person name="Ashoor H."/>
            <person name="Bougouffa S."/>
            <person name="Bajic V.B."/>
            <person name="Ryu T."/>
            <person name="Ravasi T."/>
            <person name="Bayer T."/>
            <person name="Micklem G."/>
            <person name="Kim H."/>
            <person name="Bhak J."/>
            <person name="Lajeunesse T.C."/>
            <person name="Voolstra C.R."/>
        </authorList>
    </citation>
    <scope>NUCLEOTIDE SEQUENCE [LARGE SCALE GENOMIC DNA]</scope>
    <source>
        <strain evidence="12 13">CCMP2467</strain>
    </source>
</reference>
<name>A0A1Q9EBT1_SYMMI</name>
<dbReference type="GO" id="GO:0061459">
    <property type="term" value="F:L-arginine transmembrane transporter activity"/>
    <property type="evidence" value="ECO:0007669"/>
    <property type="project" value="TreeGrafter"/>
</dbReference>
<gene>
    <name evidence="12" type="primary">avt5</name>
    <name evidence="12" type="ORF">AK812_SmicGene12001</name>
</gene>
<dbReference type="OrthoDB" id="438545at2759"/>
<evidence type="ECO:0000313" key="12">
    <source>
        <dbReference type="EMBL" id="OLQ04895.1"/>
    </source>
</evidence>
<evidence type="ECO:0000259" key="11">
    <source>
        <dbReference type="Pfam" id="PF01490"/>
    </source>
</evidence>
<feature type="region of interest" description="Disordered" evidence="9">
    <location>
        <begin position="232"/>
        <end position="262"/>
    </location>
</feature>
<evidence type="ECO:0000256" key="2">
    <source>
        <dbReference type="ARBA" id="ARBA00008066"/>
    </source>
</evidence>
<evidence type="ECO:0000256" key="9">
    <source>
        <dbReference type="SAM" id="MobiDB-lite"/>
    </source>
</evidence>
<keyword evidence="4" id="KW-0926">Vacuole</keyword>
<evidence type="ECO:0000256" key="7">
    <source>
        <dbReference type="ARBA" id="ARBA00022989"/>
    </source>
</evidence>
<keyword evidence="7 10" id="KW-1133">Transmembrane helix</keyword>
<feature type="transmembrane region" description="Helical" evidence="10">
    <location>
        <begin position="471"/>
        <end position="490"/>
    </location>
</feature>
<sequence>MAIIIIIFFFIFFIFMFIFILLIISSLADEACGEVALWTIFMFYFGPWNARAMEFGVVMEAAGFVYYRLVWTPTMLDEAAESVDQELSACLRTCKSKPFYNRIGINDSSKGLPYSLEWRVQGTLEEDQAEKEEKESASKSARLETMGDLKDVEPLWTKASAVAIENTQAVVRYNDLVLGLARWKGGMLRNDVPPQWRYPGVQSGARVLSFHLATPLLPRFCPVLFGSEAGQNRMRSHARPRERSEQRAAPATKTPPEPTFFAKEAPAKLGRFGAKMASRPKAVFSSGEARSLISNASEALSVAETSPTADGTTAFEAAKAAKGLGFASARSGAAVLANTLLGGSGLLGVPHAFATAGYGLGLALLVVFGTCSALGCHLLQCSARRIGEAPCSFYSVSNAVAPRWTWLIDGAVMVKCFGVATSYLIIVGDLGPPALEMLGLQVHRWEVICLGFCVAASLACLRNLSGLKFTAVLSLAIVIWTTVLIALYVIRPSKDFNPCGHSSDEDLPCNGADFEPIVTDHPLALGKLRGFSLFVQAAGPRIPDFPALALGHGASPRRLMPASGLGAKLLVRRFTPAAEAAPSIPPGSEPQGDRKKKAKRQSSADQRVEVAPAFARVFKGGPKRRESDLPVQEDEGVEEVPGAEEGGSADVAVPGGAWLASLGAGGNAQMLQMYQRTISYHLVLDLS</sequence>
<dbReference type="PANTHER" id="PTHR22950">
    <property type="entry name" value="AMINO ACID TRANSPORTER"/>
    <property type="match status" value="1"/>
</dbReference>
<keyword evidence="3" id="KW-0813">Transport</keyword>
<evidence type="ECO:0000313" key="13">
    <source>
        <dbReference type="Proteomes" id="UP000186817"/>
    </source>
</evidence>
<dbReference type="AlphaFoldDB" id="A0A1Q9EBT1"/>
<evidence type="ECO:0000256" key="10">
    <source>
        <dbReference type="SAM" id="Phobius"/>
    </source>
</evidence>
<dbReference type="GO" id="GO:0005774">
    <property type="term" value="C:vacuolar membrane"/>
    <property type="evidence" value="ECO:0007669"/>
    <property type="project" value="UniProtKB-SubCell"/>
</dbReference>
<organism evidence="12 13">
    <name type="scientific">Symbiodinium microadriaticum</name>
    <name type="common">Dinoflagellate</name>
    <name type="synonym">Zooxanthella microadriatica</name>
    <dbReference type="NCBI Taxonomy" id="2951"/>
    <lineage>
        <taxon>Eukaryota</taxon>
        <taxon>Sar</taxon>
        <taxon>Alveolata</taxon>
        <taxon>Dinophyceae</taxon>
        <taxon>Suessiales</taxon>
        <taxon>Symbiodiniaceae</taxon>
        <taxon>Symbiodinium</taxon>
    </lineage>
</organism>
<keyword evidence="8 10" id="KW-0472">Membrane</keyword>
<dbReference type="GO" id="GO:0015194">
    <property type="term" value="F:L-serine transmembrane transporter activity"/>
    <property type="evidence" value="ECO:0007669"/>
    <property type="project" value="TreeGrafter"/>
</dbReference>
<feature type="region of interest" description="Disordered" evidence="9">
    <location>
        <begin position="578"/>
        <end position="649"/>
    </location>
</feature>